<keyword evidence="1" id="KW-1133">Transmembrane helix</keyword>
<gene>
    <name evidence="2" type="ORF">ACFQGH_12280</name>
</gene>
<proteinExistence type="predicted"/>
<name>A0ABD5V9V8_9EURY</name>
<reference evidence="2 3" key="1">
    <citation type="journal article" date="2019" name="Int. J. Syst. Evol. Microbiol.">
        <title>The Global Catalogue of Microorganisms (GCM) 10K type strain sequencing project: providing services to taxonomists for standard genome sequencing and annotation.</title>
        <authorList>
            <consortium name="The Broad Institute Genomics Platform"/>
            <consortium name="The Broad Institute Genome Sequencing Center for Infectious Disease"/>
            <person name="Wu L."/>
            <person name="Ma J."/>
        </authorList>
    </citation>
    <scope>NUCLEOTIDE SEQUENCE [LARGE SCALE GENOMIC DNA]</scope>
    <source>
        <strain evidence="2 3">CGMCC 1.3240</strain>
    </source>
</reference>
<feature type="transmembrane region" description="Helical" evidence="1">
    <location>
        <begin position="72"/>
        <end position="94"/>
    </location>
</feature>
<protein>
    <recommendedName>
        <fullName evidence="4">PGF-CTERM protein</fullName>
    </recommendedName>
</protein>
<dbReference type="Proteomes" id="UP001596312">
    <property type="component" value="Unassembled WGS sequence"/>
</dbReference>
<dbReference type="AlphaFoldDB" id="A0ABD5V9V8"/>
<evidence type="ECO:0000313" key="2">
    <source>
        <dbReference type="EMBL" id="MFC6905970.1"/>
    </source>
</evidence>
<evidence type="ECO:0000256" key="1">
    <source>
        <dbReference type="SAM" id="Phobius"/>
    </source>
</evidence>
<evidence type="ECO:0000313" key="3">
    <source>
        <dbReference type="Proteomes" id="UP001596312"/>
    </source>
</evidence>
<comment type="caution">
    <text evidence="2">The sequence shown here is derived from an EMBL/GenBank/DDBJ whole genome shotgun (WGS) entry which is preliminary data.</text>
</comment>
<keyword evidence="1" id="KW-0812">Transmembrane</keyword>
<dbReference type="RefSeq" id="WP_340604500.1">
    <property type="nucleotide sequence ID" value="NZ_JBBMXV010000003.1"/>
</dbReference>
<keyword evidence="1" id="KW-0472">Membrane</keyword>
<accession>A0ABD5V9V8</accession>
<keyword evidence="3" id="KW-1185">Reference proteome</keyword>
<sequence>MRGLAFRAGITALLLATVGLLALFALFPTLPFSACTEIPAASDASGWPAFYAIEGSELVYTPDGTNECSTHAAVPGTPVALLLVGGLLVAGSVLRE</sequence>
<dbReference type="EMBL" id="JBHSXQ010000003">
    <property type="protein sequence ID" value="MFC6905970.1"/>
    <property type="molecule type" value="Genomic_DNA"/>
</dbReference>
<organism evidence="2 3">
    <name type="scientific">Halalkalicoccus tibetensis</name>
    <dbReference type="NCBI Taxonomy" id="175632"/>
    <lineage>
        <taxon>Archaea</taxon>
        <taxon>Methanobacteriati</taxon>
        <taxon>Methanobacteriota</taxon>
        <taxon>Stenosarchaea group</taxon>
        <taxon>Halobacteria</taxon>
        <taxon>Halobacteriales</taxon>
        <taxon>Halococcaceae</taxon>
        <taxon>Halalkalicoccus</taxon>
    </lineage>
</organism>
<evidence type="ECO:0008006" key="4">
    <source>
        <dbReference type="Google" id="ProtNLM"/>
    </source>
</evidence>